<feature type="domain" description="AIP/AIPL N-terminal FKBP-type PPIase" evidence="6">
    <location>
        <begin position="84"/>
        <end position="195"/>
    </location>
</feature>
<dbReference type="PANTHER" id="PTHR11242:SF0">
    <property type="entry name" value="TPR_REGION DOMAIN-CONTAINING PROTEIN"/>
    <property type="match status" value="1"/>
</dbReference>
<keyword evidence="3" id="KW-0677">Repeat</keyword>
<dbReference type="AlphaFoldDB" id="A0A7R9KQ51"/>
<sequence length="412" mass="47247">MNAYSLAILLSDQQMAFNLIQSRKVLFKYHWPVVESQTYIDIDCHLLSRMNAYSLAILLSDQQMAFNLIQSRKVLYAGTGDVPDYRDGTKVSFHFRTVKVAADGAEELVIDDTRKCGKPMELIIGKKFKLILWEEWIKSMRVREVSRLVADRVLCTDYPFVSKLSRLVADRVLCTDYPFVSKCYRQFSTKTNGSTGDEEPPPARHCCGMAMKTGLGHEDLDKLVTNPSDLEFTIELLSVESPEDYDKEIWQMNAEEMVNALPIYRRDGNRLYADREYEKAGQLYGKALAIVEQLLLREKPGDEDWARLDAMKVPFLSNLSQCRLIAGDYYQVIEFTTECLQRDPNNTKALFRRAKAHVRVWNSTEARRDFELVSTLDPTLAKAVQKELQALDASEKSSDRKDSQLLRGKLFS</sequence>
<evidence type="ECO:0000313" key="7">
    <source>
        <dbReference type="EMBL" id="CAD7626909.1"/>
    </source>
</evidence>
<dbReference type="SUPFAM" id="SSF48452">
    <property type="entry name" value="TPR-like"/>
    <property type="match status" value="1"/>
</dbReference>
<comment type="subcellular location">
    <subcellularLocation>
        <location evidence="1">Cytoplasm</location>
    </subcellularLocation>
</comment>
<dbReference type="SUPFAM" id="SSF54534">
    <property type="entry name" value="FKBP-like"/>
    <property type="match status" value="1"/>
</dbReference>
<dbReference type="GO" id="GO:0003755">
    <property type="term" value="F:peptidyl-prolyl cis-trans isomerase activity"/>
    <property type="evidence" value="ECO:0007669"/>
    <property type="project" value="InterPro"/>
</dbReference>
<evidence type="ECO:0000256" key="1">
    <source>
        <dbReference type="ARBA" id="ARBA00004496"/>
    </source>
</evidence>
<dbReference type="Proteomes" id="UP000759131">
    <property type="component" value="Unassembled WGS sequence"/>
</dbReference>
<feature type="region of interest" description="Disordered" evidence="5">
    <location>
        <begin position="393"/>
        <end position="412"/>
    </location>
</feature>
<dbReference type="InterPro" id="IPR011990">
    <property type="entry name" value="TPR-like_helical_dom_sf"/>
</dbReference>
<evidence type="ECO:0000256" key="2">
    <source>
        <dbReference type="ARBA" id="ARBA00022490"/>
    </source>
</evidence>
<dbReference type="OrthoDB" id="5829758at2759"/>
<feature type="compositionally biased region" description="Basic and acidic residues" evidence="5">
    <location>
        <begin position="393"/>
        <end position="404"/>
    </location>
</feature>
<evidence type="ECO:0000259" key="6">
    <source>
        <dbReference type="Pfam" id="PF23322"/>
    </source>
</evidence>
<evidence type="ECO:0000313" key="8">
    <source>
        <dbReference type="Proteomes" id="UP000759131"/>
    </source>
</evidence>
<evidence type="ECO:0000256" key="4">
    <source>
        <dbReference type="ARBA" id="ARBA00022803"/>
    </source>
</evidence>
<evidence type="ECO:0000256" key="3">
    <source>
        <dbReference type="ARBA" id="ARBA00022737"/>
    </source>
</evidence>
<name>A0A7R9KQ51_9ACAR</name>
<protein>
    <recommendedName>
        <fullName evidence="6">AIP/AIPL N-terminal FKBP-type PPIase domain-containing protein</fullName>
    </recommendedName>
</protein>
<accession>A0A7R9KQ51</accession>
<keyword evidence="2" id="KW-0963">Cytoplasm</keyword>
<organism evidence="7">
    <name type="scientific">Medioppia subpectinata</name>
    <dbReference type="NCBI Taxonomy" id="1979941"/>
    <lineage>
        <taxon>Eukaryota</taxon>
        <taxon>Metazoa</taxon>
        <taxon>Ecdysozoa</taxon>
        <taxon>Arthropoda</taxon>
        <taxon>Chelicerata</taxon>
        <taxon>Arachnida</taxon>
        <taxon>Acari</taxon>
        <taxon>Acariformes</taxon>
        <taxon>Sarcoptiformes</taxon>
        <taxon>Oribatida</taxon>
        <taxon>Brachypylina</taxon>
        <taxon>Oppioidea</taxon>
        <taxon>Oppiidae</taxon>
        <taxon>Medioppia</taxon>
    </lineage>
</organism>
<proteinExistence type="predicted"/>
<dbReference type="Pfam" id="PF23322">
    <property type="entry name" value="PPIase_AIP"/>
    <property type="match status" value="1"/>
</dbReference>
<gene>
    <name evidence="7" type="ORF">OSB1V03_LOCUS7341</name>
</gene>
<dbReference type="FunFam" id="1.25.40.10:FF:000052">
    <property type="entry name" value="Aryl-hydrocarbon-interacting protein-like 1"/>
    <property type="match status" value="1"/>
</dbReference>
<dbReference type="GO" id="GO:0005737">
    <property type="term" value="C:cytoplasm"/>
    <property type="evidence" value="ECO:0007669"/>
    <property type="project" value="UniProtKB-SubCell"/>
</dbReference>
<reference evidence="7" key="1">
    <citation type="submission" date="2020-11" db="EMBL/GenBank/DDBJ databases">
        <authorList>
            <person name="Tran Van P."/>
        </authorList>
    </citation>
    <scope>NUCLEOTIDE SEQUENCE</scope>
</reference>
<dbReference type="PANTHER" id="PTHR11242">
    <property type="entry name" value="ARYL HYDROCARBON RECEPTOR INTERACTING PROTEIN RELATED"/>
    <property type="match status" value="1"/>
</dbReference>
<dbReference type="EMBL" id="OC858833">
    <property type="protein sequence ID" value="CAD7626909.1"/>
    <property type="molecule type" value="Genomic_DNA"/>
</dbReference>
<dbReference type="InterPro" id="IPR056277">
    <property type="entry name" value="PPIase_AIP"/>
</dbReference>
<keyword evidence="4" id="KW-0802">TPR repeat</keyword>
<dbReference type="InterPro" id="IPR046357">
    <property type="entry name" value="PPIase_dom_sf"/>
</dbReference>
<evidence type="ECO:0000256" key="5">
    <source>
        <dbReference type="SAM" id="MobiDB-lite"/>
    </source>
</evidence>
<dbReference type="EMBL" id="CAJPIZ010004258">
    <property type="protein sequence ID" value="CAG2107339.1"/>
    <property type="molecule type" value="Genomic_DNA"/>
</dbReference>
<dbReference type="Gene3D" id="1.25.40.10">
    <property type="entry name" value="Tetratricopeptide repeat domain"/>
    <property type="match status" value="1"/>
</dbReference>
<dbReference type="InterPro" id="IPR039663">
    <property type="entry name" value="AIP/AIPL1/TTC9"/>
</dbReference>
<keyword evidence="8" id="KW-1185">Reference proteome</keyword>
<dbReference type="Gene3D" id="3.10.50.40">
    <property type="match status" value="2"/>
</dbReference>